<dbReference type="Pfam" id="PF07969">
    <property type="entry name" value="Amidohydro_3"/>
    <property type="match status" value="1"/>
</dbReference>
<dbReference type="EMBL" id="JAKUCV010001227">
    <property type="protein sequence ID" value="KAJ4847212.1"/>
    <property type="molecule type" value="Genomic_DNA"/>
</dbReference>
<reference evidence="3" key="1">
    <citation type="submission" date="2022-02" db="EMBL/GenBank/DDBJ databases">
        <authorList>
            <person name="Henning P.M."/>
            <person name="McCubbin A.G."/>
            <person name="Shore J.S."/>
        </authorList>
    </citation>
    <scope>NUCLEOTIDE SEQUENCE</scope>
    <source>
        <strain evidence="3">F60SS</strain>
        <tissue evidence="3">Leaves</tissue>
    </source>
</reference>
<accession>A0A9Q0GCB7</accession>
<gene>
    <name evidence="3" type="primary">LAF3</name>
    <name evidence="3" type="ORF">Tsubulata_008456</name>
</gene>
<dbReference type="OrthoDB" id="3501663at2759"/>
<comment type="caution">
    <text evidence="3">The sequence shown here is derived from an EMBL/GenBank/DDBJ whole genome shotgun (WGS) entry which is preliminary data.</text>
</comment>
<dbReference type="CDD" id="cd01300">
    <property type="entry name" value="YtcJ_like"/>
    <property type="match status" value="1"/>
</dbReference>
<dbReference type="SUPFAM" id="SSF51338">
    <property type="entry name" value="Composite domain of metallo-dependent hydrolases"/>
    <property type="match status" value="1"/>
</dbReference>
<sequence>MNAYALLSAISALALALALALVSFPPLTTTPIPPPLQYWLTKPRESPPDLIVKNGVIFTSDASFPLADSFSVKDGKIHRVGNYSSIQGLEGDGTRVLDLEGKVVVPGFIDSHVHLIFGGLQMGRVELRGVDKKDEFVRRVKEAATNLGQGSWVLGGGWNNNLWGGEQPEASWIDDVSPHNPVWLSRMDGHMGLANSVALKLSGIDSSSENPNGGTIVKSAQGEPTGLLIDAAMKLVLTSIPEVSVEERREAMLRASNHALMRGVTTVVDVGRYFPGASVEHSWEDLSDVYQWADSSGKMKIRVCLFFPIETWSRLIDLIRKTGRRLSDYIYLGGVKAFADGSLGSNSALFSEPYIGEPHNYGLKVTDLEHLFNMTATSDNFGLQVAIHAIGDRANEIILDMYELVASKNGERDRRFRIEHAQHLSPGTATRFGEQRIIASVQPDHLLDDAFSTAKKLGADRAEKGSYLFRTLLTSNAQLALGSDWPVADINPLRSINTALKRVPPGWENAWNPSECISLSHALIAHTISAAHACFLDNVLGSLTPGKLADFVILSANSLDALEEGSASIVATYVAGEQAYP</sequence>
<protein>
    <submittedName>
        <fullName evidence="3">Protein LONG AFTER FAR-RED 3</fullName>
    </submittedName>
</protein>
<dbReference type="InterPro" id="IPR032466">
    <property type="entry name" value="Metal_Hydrolase"/>
</dbReference>
<dbReference type="Proteomes" id="UP001141552">
    <property type="component" value="Unassembled WGS sequence"/>
</dbReference>
<dbReference type="GO" id="GO:0016810">
    <property type="term" value="F:hydrolase activity, acting on carbon-nitrogen (but not peptide) bonds"/>
    <property type="evidence" value="ECO:0007669"/>
    <property type="project" value="InterPro"/>
</dbReference>
<dbReference type="Gene3D" id="2.30.40.10">
    <property type="entry name" value="Urease, subunit C, domain 1"/>
    <property type="match status" value="1"/>
</dbReference>
<proteinExistence type="predicted"/>
<dbReference type="Gene3D" id="3.20.20.140">
    <property type="entry name" value="Metal-dependent hydrolases"/>
    <property type="match status" value="1"/>
</dbReference>
<feature type="chain" id="PRO_5040461413" evidence="1">
    <location>
        <begin position="21"/>
        <end position="581"/>
    </location>
</feature>
<evidence type="ECO:0000256" key="1">
    <source>
        <dbReference type="SAM" id="SignalP"/>
    </source>
</evidence>
<feature type="domain" description="Amidohydrolase 3" evidence="2">
    <location>
        <begin position="95"/>
        <end position="580"/>
    </location>
</feature>
<dbReference type="Gene3D" id="3.10.310.70">
    <property type="match status" value="1"/>
</dbReference>
<dbReference type="InterPro" id="IPR033932">
    <property type="entry name" value="YtcJ-like"/>
</dbReference>
<evidence type="ECO:0000313" key="3">
    <source>
        <dbReference type="EMBL" id="KAJ4847212.1"/>
    </source>
</evidence>
<dbReference type="InterPro" id="IPR011059">
    <property type="entry name" value="Metal-dep_hydrolase_composite"/>
</dbReference>
<feature type="signal peptide" evidence="1">
    <location>
        <begin position="1"/>
        <end position="20"/>
    </location>
</feature>
<dbReference type="AlphaFoldDB" id="A0A9Q0GCB7"/>
<dbReference type="PANTHER" id="PTHR22642">
    <property type="entry name" value="IMIDAZOLONEPROPIONASE"/>
    <property type="match status" value="1"/>
</dbReference>
<dbReference type="InterPro" id="IPR013108">
    <property type="entry name" value="Amidohydro_3"/>
</dbReference>
<keyword evidence="4" id="KW-1185">Reference proteome</keyword>
<reference evidence="3" key="2">
    <citation type="journal article" date="2023" name="Plants (Basel)">
        <title>Annotation of the Turnera subulata (Passifloraceae) Draft Genome Reveals the S-Locus Evolved after the Divergence of Turneroideae from Passifloroideae in a Stepwise Manner.</title>
        <authorList>
            <person name="Henning P.M."/>
            <person name="Roalson E.H."/>
            <person name="Mir W."/>
            <person name="McCubbin A.G."/>
            <person name="Shore J.S."/>
        </authorList>
    </citation>
    <scope>NUCLEOTIDE SEQUENCE</scope>
    <source>
        <strain evidence="3">F60SS</strain>
    </source>
</reference>
<dbReference type="PANTHER" id="PTHR22642:SF2">
    <property type="entry name" value="PROTEIN LONG AFTER FAR-RED 3"/>
    <property type="match status" value="1"/>
</dbReference>
<dbReference type="SUPFAM" id="SSF51556">
    <property type="entry name" value="Metallo-dependent hydrolases"/>
    <property type="match status" value="1"/>
</dbReference>
<name>A0A9Q0GCB7_9ROSI</name>
<keyword evidence="1" id="KW-0732">Signal</keyword>
<evidence type="ECO:0000259" key="2">
    <source>
        <dbReference type="Pfam" id="PF07969"/>
    </source>
</evidence>
<evidence type="ECO:0000313" key="4">
    <source>
        <dbReference type="Proteomes" id="UP001141552"/>
    </source>
</evidence>
<organism evidence="3 4">
    <name type="scientific">Turnera subulata</name>
    <dbReference type="NCBI Taxonomy" id="218843"/>
    <lineage>
        <taxon>Eukaryota</taxon>
        <taxon>Viridiplantae</taxon>
        <taxon>Streptophyta</taxon>
        <taxon>Embryophyta</taxon>
        <taxon>Tracheophyta</taxon>
        <taxon>Spermatophyta</taxon>
        <taxon>Magnoliopsida</taxon>
        <taxon>eudicotyledons</taxon>
        <taxon>Gunneridae</taxon>
        <taxon>Pentapetalae</taxon>
        <taxon>rosids</taxon>
        <taxon>fabids</taxon>
        <taxon>Malpighiales</taxon>
        <taxon>Passifloraceae</taxon>
        <taxon>Turnera</taxon>
    </lineage>
</organism>